<dbReference type="Proteomes" id="UP000654345">
    <property type="component" value="Unassembled WGS sequence"/>
</dbReference>
<dbReference type="Pfam" id="PF00288">
    <property type="entry name" value="GHMP_kinases_N"/>
    <property type="match status" value="1"/>
</dbReference>
<reference evidence="9 10" key="1">
    <citation type="journal article" date="2021" name="Int. J. Syst. Evol. Microbiol.">
        <title>Reticulibacter mediterranei gen. nov., sp. nov., within the new family Reticulibacteraceae fam. nov., and Ktedonospora formicarum gen. nov., sp. nov., Ktedonobacter robiniae sp. nov., Dictyobacter formicarum sp. nov. and Dictyobacter arantiisoli sp. nov., belonging to the class Ktedonobacteria.</title>
        <authorList>
            <person name="Yabe S."/>
            <person name="Zheng Y."/>
            <person name="Wang C.M."/>
            <person name="Sakai Y."/>
            <person name="Abe K."/>
            <person name="Yokota A."/>
            <person name="Donadio S."/>
            <person name="Cavaletti L."/>
            <person name="Monciardini P."/>
        </authorList>
    </citation>
    <scope>NUCLEOTIDE SEQUENCE [LARGE SCALE GENOMIC DNA]</scope>
    <source>
        <strain evidence="9 10">SOSP1-30</strain>
    </source>
</reference>
<keyword evidence="10" id="KW-1185">Reference proteome</keyword>
<evidence type="ECO:0000259" key="7">
    <source>
        <dbReference type="Pfam" id="PF08544"/>
    </source>
</evidence>
<evidence type="ECO:0000256" key="1">
    <source>
        <dbReference type="ARBA" id="ARBA00022679"/>
    </source>
</evidence>
<keyword evidence="4" id="KW-0067">ATP-binding</keyword>
<keyword evidence="5" id="KW-0299">Galactose metabolism</keyword>
<evidence type="ECO:0000256" key="2">
    <source>
        <dbReference type="ARBA" id="ARBA00022741"/>
    </source>
</evidence>
<dbReference type="InterPro" id="IPR036554">
    <property type="entry name" value="GHMP_kinase_C_sf"/>
</dbReference>
<evidence type="ECO:0000256" key="3">
    <source>
        <dbReference type="ARBA" id="ARBA00022777"/>
    </source>
</evidence>
<keyword evidence="2" id="KW-0547">Nucleotide-binding</keyword>
<evidence type="ECO:0000313" key="9">
    <source>
        <dbReference type="EMBL" id="GHO56661.1"/>
    </source>
</evidence>
<dbReference type="PANTHER" id="PTHR10457:SF35">
    <property type="entry name" value="L-ARABINOKINASE"/>
    <property type="match status" value="1"/>
</dbReference>
<keyword evidence="5" id="KW-0119">Carbohydrate metabolism</keyword>
<evidence type="ECO:0000256" key="4">
    <source>
        <dbReference type="ARBA" id="ARBA00022840"/>
    </source>
</evidence>
<protein>
    <recommendedName>
        <fullName evidence="11">GHMP kinase</fullName>
    </recommendedName>
</protein>
<evidence type="ECO:0000256" key="5">
    <source>
        <dbReference type="ARBA" id="ARBA00023144"/>
    </source>
</evidence>
<dbReference type="SUPFAM" id="SSF55060">
    <property type="entry name" value="GHMP Kinase, C-terminal domain"/>
    <property type="match status" value="1"/>
</dbReference>
<dbReference type="PRINTS" id="PR00473">
    <property type="entry name" value="GALCTOKINASE"/>
</dbReference>
<evidence type="ECO:0000313" key="10">
    <source>
        <dbReference type="Proteomes" id="UP000654345"/>
    </source>
</evidence>
<gene>
    <name evidence="9" type="ORF">KSB_51360</name>
</gene>
<sequence length="474" mass="51095">MWRFTDVPESTRADAERFLSNLNNQADFFSPQQSIVVARAPGRLDLMGGIADYSGALVLELPLAAATWAAVQFSDEPAITLRSTGVEDTPQVTIELAELARLDYAAAHTLLTRDPERSWAAYVAGCLIVLQRECGLLLERGLRLFLHSNVPAGKGVSSSAALEVATMQALSTLYDMHIAGRELALLCQKVENLVVGAPCGIMDQMTSACGEQDSLLALLCQPAELQESITLPNELEVWGIDSGIRHAVTGADYGSVRIGAFMGYRIIADLADLPVQTHGEQSVSIEDSRWQGYLANISPSLWERAYRDRLPHQIHGAAFLRQYQGSTDSVTHIDPTCTYAVRQPTAHPIYEHHRVRLFRALLARPALTDEDCYLLGELMYQSHASYSACGLGSNGTDRLVELVRQAGPTANLYGAKITGGGSGGTVAVLARRGSQAQIEHIAALYAQETGHAVEILGGSSPGAVAWGSQQLVVT</sequence>
<evidence type="ECO:0008006" key="11">
    <source>
        <dbReference type="Google" id="ProtNLM"/>
    </source>
</evidence>
<dbReference type="InterPro" id="IPR006206">
    <property type="entry name" value="Mevalonate/galactokinase"/>
</dbReference>
<dbReference type="Gene3D" id="3.30.230.10">
    <property type="match status" value="1"/>
</dbReference>
<dbReference type="PIRSF" id="PIRSF000530">
    <property type="entry name" value="Galactokinase"/>
    <property type="match status" value="1"/>
</dbReference>
<feature type="domain" description="GHMP kinase C-terminal" evidence="7">
    <location>
        <begin position="364"/>
        <end position="439"/>
    </location>
</feature>
<name>A0ABQ3UV14_9CHLR</name>
<dbReference type="Pfam" id="PF08544">
    <property type="entry name" value="GHMP_kinases_C"/>
    <property type="match status" value="1"/>
</dbReference>
<keyword evidence="3" id="KW-0418">Kinase</keyword>
<feature type="domain" description="Galactokinase N-terminal" evidence="8">
    <location>
        <begin position="31"/>
        <end position="72"/>
    </location>
</feature>
<accession>A0ABQ3UV14</accession>
<proteinExistence type="predicted"/>
<dbReference type="InterPro" id="IPR000705">
    <property type="entry name" value="Galactokinase"/>
</dbReference>
<dbReference type="InterPro" id="IPR013750">
    <property type="entry name" value="GHMP_kinase_C_dom"/>
</dbReference>
<dbReference type="RefSeq" id="WP_201373128.1">
    <property type="nucleotide sequence ID" value="NZ_BNJG01000002.1"/>
</dbReference>
<keyword evidence="1" id="KW-0808">Transferase</keyword>
<feature type="domain" description="GHMP kinase N-terminal" evidence="6">
    <location>
        <begin position="122"/>
        <end position="210"/>
    </location>
</feature>
<dbReference type="InterPro" id="IPR020568">
    <property type="entry name" value="Ribosomal_Su5_D2-typ_SF"/>
</dbReference>
<dbReference type="PRINTS" id="PR00959">
    <property type="entry name" value="MEVGALKINASE"/>
</dbReference>
<evidence type="ECO:0000259" key="8">
    <source>
        <dbReference type="Pfam" id="PF10509"/>
    </source>
</evidence>
<dbReference type="Gene3D" id="3.30.70.890">
    <property type="entry name" value="GHMP kinase, C-terminal domain"/>
    <property type="match status" value="1"/>
</dbReference>
<dbReference type="InterPro" id="IPR014721">
    <property type="entry name" value="Ribsml_uS5_D2-typ_fold_subgr"/>
</dbReference>
<dbReference type="SUPFAM" id="SSF54211">
    <property type="entry name" value="Ribosomal protein S5 domain 2-like"/>
    <property type="match status" value="1"/>
</dbReference>
<comment type="caution">
    <text evidence="9">The sequence shown here is derived from an EMBL/GenBank/DDBJ whole genome shotgun (WGS) entry which is preliminary data.</text>
</comment>
<organism evidence="9 10">
    <name type="scientific">Ktedonobacter robiniae</name>
    <dbReference type="NCBI Taxonomy" id="2778365"/>
    <lineage>
        <taxon>Bacteria</taxon>
        <taxon>Bacillati</taxon>
        <taxon>Chloroflexota</taxon>
        <taxon>Ktedonobacteria</taxon>
        <taxon>Ktedonobacterales</taxon>
        <taxon>Ktedonobacteraceae</taxon>
        <taxon>Ktedonobacter</taxon>
    </lineage>
</organism>
<dbReference type="PANTHER" id="PTHR10457">
    <property type="entry name" value="MEVALONATE KINASE/GALACTOKINASE"/>
    <property type="match status" value="1"/>
</dbReference>
<dbReference type="InterPro" id="IPR019539">
    <property type="entry name" value="GalKase_N"/>
</dbReference>
<dbReference type="EMBL" id="BNJG01000002">
    <property type="protein sequence ID" value="GHO56661.1"/>
    <property type="molecule type" value="Genomic_DNA"/>
</dbReference>
<evidence type="ECO:0000259" key="6">
    <source>
        <dbReference type="Pfam" id="PF00288"/>
    </source>
</evidence>
<dbReference type="Pfam" id="PF10509">
    <property type="entry name" value="GalKase_gal_bdg"/>
    <property type="match status" value="1"/>
</dbReference>
<dbReference type="InterPro" id="IPR006204">
    <property type="entry name" value="GHMP_kinase_N_dom"/>
</dbReference>